<gene>
    <name evidence="1" type="ORF">D7I45_00885</name>
</gene>
<sequence length="84" mass="9658">MQSAEIDQHLKTLKKTRSHIINALDGTNENSNVVRDIDHLVEYLTTTDHEAITSEYVDRKFRIINGEIQCSLDCFTHAMQALQK</sequence>
<keyword evidence="2" id="KW-1185">Reference proteome</keyword>
<organism evidence="1 2">
    <name type="scientific">Apilactobacillus bombintestini</name>
    <dbReference type="NCBI Taxonomy" id="2419772"/>
    <lineage>
        <taxon>Bacteria</taxon>
        <taxon>Bacillati</taxon>
        <taxon>Bacillota</taxon>
        <taxon>Bacilli</taxon>
        <taxon>Lactobacillales</taxon>
        <taxon>Lactobacillaceae</taxon>
        <taxon>Apilactobacillus</taxon>
    </lineage>
</organism>
<dbReference type="EMBL" id="CP032626">
    <property type="protein sequence ID" value="AYF92143.1"/>
    <property type="molecule type" value="Genomic_DNA"/>
</dbReference>
<protein>
    <submittedName>
        <fullName evidence="1">Uncharacterized protein</fullName>
    </submittedName>
</protein>
<dbReference type="Proteomes" id="UP000272003">
    <property type="component" value="Chromosome"/>
</dbReference>
<dbReference type="KEGG" id="abom:D7I45_00885"/>
<dbReference type="RefSeq" id="WP_120783917.1">
    <property type="nucleotide sequence ID" value="NZ_CP032626.1"/>
</dbReference>
<proteinExistence type="predicted"/>
<dbReference type="OrthoDB" id="2297609at2"/>
<dbReference type="AlphaFoldDB" id="A0A387AQ68"/>
<reference evidence="1 2" key="1">
    <citation type="submission" date="2018-09" db="EMBL/GenBank/DDBJ databases">
        <title>Genome sequencing of strain BHWM-4.</title>
        <authorList>
            <person name="Heo J."/>
            <person name="Kim S.-J."/>
            <person name="Kwon S.-W."/>
        </authorList>
    </citation>
    <scope>NUCLEOTIDE SEQUENCE [LARGE SCALE GENOMIC DNA]</scope>
    <source>
        <strain evidence="1 2">BHWM-4</strain>
    </source>
</reference>
<evidence type="ECO:0000313" key="1">
    <source>
        <dbReference type="EMBL" id="AYF92143.1"/>
    </source>
</evidence>
<accession>A0A387AQ68</accession>
<name>A0A387AQ68_9LACO</name>
<evidence type="ECO:0000313" key="2">
    <source>
        <dbReference type="Proteomes" id="UP000272003"/>
    </source>
</evidence>